<name>A0AA40KYD8_9HYME</name>
<proteinExistence type="predicted"/>
<dbReference type="EMBL" id="JAHYIQ010000001">
    <property type="protein sequence ID" value="KAK1137177.1"/>
    <property type="molecule type" value="Genomic_DNA"/>
</dbReference>
<dbReference type="Proteomes" id="UP001177670">
    <property type="component" value="Unassembled WGS sequence"/>
</dbReference>
<dbReference type="AlphaFoldDB" id="A0AA40KYD8"/>
<dbReference type="PANTHER" id="PTHR33327:SF3">
    <property type="entry name" value="RNA-DIRECTED DNA POLYMERASE"/>
    <property type="match status" value="1"/>
</dbReference>
<keyword evidence="2" id="KW-1185">Reference proteome</keyword>
<accession>A0AA40KYD8</accession>
<protein>
    <submittedName>
        <fullName evidence="1">Uncharacterized protein</fullName>
    </submittedName>
</protein>
<evidence type="ECO:0000313" key="1">
    <source>
        <dbReference type="EMBL" id="KAK1137177.1"/>
    </source>
</evidence>
<gene>
    <name evidence="1" type="ORF">K0M31_001701</name>
</gene>
<sequence length="105" mass="11886">MGDEKPSHFLQRMRSMIDRKVPDSILKTIFLEQIPQSLHDILVINSEADLSKLATLADRVMVFRSPQISNLEESNMATSVSHFRAGNDEPNMVKTQQLIDNMAAM</sequence>
<evidence type="ECO:0000313" key="2">
    <source>
        <dbReference type="Proteomes" id="UP001177670"/>
    </source>
</evidence>
<dbReference type="PANTHER" id="PTHR33327">
    <property type="entry name" value="ENDONUCLEASE"/>
    <property type="match status" value="1"/>
</dbReference>
<comment type="caution">
    <text evidence="1">The sequence shown here is derived from an EMBL/GenBank/DDBJ whole genome shotgun (WGS) entry which is preliminary data.</text>
</comment>
<organism evidence="1 2">
    <name type="scientific">Melipona bicolor</name>
    <dbReference type="NCBI Taxonomy" id="60889"/>
    <lineage>
        <taxon>Eukaryota</taxon>
        <taxon>Metazoa</taxon>
        <taxon>Ecdysozoa</taxon>
        <taxon>Arthropoda</taxon>
        <taxon>Hexapoda</taxon>
        <taxon>Insecta</taxon>
        <taxon>Pterygota</taxon>
        <taxon>Neoptera</taxon>
        <taxon>Endopterygota</taxon>
        <taxon>Hymenoptera</taxon>
        <taxon>Apocrita</taxon>
        <taxon>Aculeata</taxon>
        <taxon>Apoidea</taxon>
        <taxon>Anthophila</taxon>
        <taxon>Apidae</taxon>
        <taxon>Melipona</taxon>
    </lineage>
</organism>
<reference evidence="1" key="1">
    <citation type="submission" date="2021-10" db="EMBL/GenBank/DDBJ databases">
        <title>Melipona bicolor Genome sequencing and assembly.</title>
        <authorList>
            <person name="Araujo N.S."/>
            <person name="Arias M.C."/>
        </authorList>
    </citation>
    <scope>NUCLEOTIDE SEQUENCE</scope>
    <source>
        <strain evidence="1">USP_2M_L1-L4_2017</strain>
        <tissue evidence="1">Whole body</tissue>
    </source>
</reference>